<dbReference type="InterPro" id="IPR000873">
    <property type="entry name" value="AMP-dep_synth/lig_dom"/>
</dbReference>
<sequence length="1699" mass="186173">MTDAQSTVLESILARLGSAHTSSQDSLDALRCLSVLLRQTTDSSLVLPSIQCLAHIRRSLRRNSASNQTIDSLKLLQDCTDRIKTRYQSLVDFIPDTAGAALFSTDTQRYISHRKLRQFVHGFSLPIGLQISSKPVVAIALPNSALLAAVCIAVVTHYTAAPINPAAGAEQFQADVRQAGTTCILTDAESYSKLGLDSGWVRDEGIAVFLVDMSSNMNITMSTCAGIAISAKESAPVNSPDDTALVLFTSGTSGKKKLVPITTHAIVAGVAFVIKSWALSPDDVCLNMMPLYHVGGLIRNIFAPIFAGGSTVCCSAFDPNTFWDLVETTLPTWYYASPSMHSLILAESATRQKALLRSRIRLVCNAAGNLMPSLAIQLRDTFDSVVLPSYGMTECMPISTPPVHYRLDRPGTSGTSIGPDLAILNGNFEVMAPHTTGRICVRGEPLFPGYLQPDGTLDRSAISEEGWFDTGDLGYLDQDGYLYITGRSKEVINRGGELISPCEVEDAIMAATLKPESPLFARVTQVLAFSVPHDILQEVVGVVLVTSASLPRPDLRLLHRSLRDSLQQVKWPTLVVYMDDLPKRNNKVLRIKVAERLSLPQVTEDTPYILRHWEARCPAADTDLSVSIRCDSCTVSVIAVEKELTSLVPSDVSFHVQWLSNNHNMRVFLAPETLTVPLMDEKLPRWIESQLRTVLPGYMMPSSFQALRMPFPLDADGEVDGIALAKSLAAAEDSLSLVDDEWSWESRLATIFARILHLDAADIPSDADFFSIGGDSLKAGRLLSMLRADLDVHVPIAIIFQHGSVVDLAAYIRGQEPSDSDSAASTKQEALELGAIHPECHQTYSSRRWNLMFLQLLPMCVFYPMRRAYQWTIFMVFLAHTQAWTTADYVPGRLFNLCIAVLVSRIITRAVLPWVGIAAKWLLIGRYREGLYPMWGPYHTRWWLVQKIVDICGQGLFSQTNYTTCLYLRLMGARVGRNVSVRGVSVGEWDLLEIGDEAVLERCTLRPFAGERNTAMYLGRIRIGRRATVGMASIVSPGTTVPDETCLGANSSSWEAGGAEEGNRDGMLSSIPSGHWVLDWLVTKPLVTVCWIVSLIPWSLGLLGLVMTEPIGDQVVIYTILQWFAGPRRIGYHYLALVLRTLTEPFLLFACTVLFKLLLDTLFGIQKPTPAKGRGHVEKWRMSFMKTLFSTKRLHDMTELMGQHYEGTSAAIRLLGGRVGKRVYWPGTGPSIGDYHLLDIGDDVVFGSRAHIVTSDGLGSEVVRVGDRAMVADRVVLLPGVTIGNDATMGSGALTRRNKGYAEGGVYVGSKNGDAVCLRKQAPVETRHRTVEGPDAEDKLGMILEAVREKITGSPAQRSTNEPTTHHTTVDVQAHSTTDATATVAAASSPFGRAFYLHQAPYRVHTLPTIIGYSTAITVLVSIFWNVPSLSAVQIVALLFRTYHTHLGHGAWFDIPVLYVLFTILIGMLNSLAAALATALLIAAKWLLLGRRQPGAHDWDASPYCQTWQLYLALERLRRHCFRGHGILGMLTGTHWLVLYFRALGADIGEDVALFANGRPSLMFTEPDLVRIGARTVVDDASVVAHVNTRGRFALNRLEIGKGCVLRSGSRLLSGAEMRDGSVLLEHTLIMGGDVVGPGVTMQGWPAERFRGARVVLRAGEARDKVHKGKRKEGDDNKDLEKDEKPSGRGGASGRSADS</sequence>
<feature type="domain" description="Carrier" evidence="5">
    <location>
        <begin position="739"/>
        <end position="816"/>
    </location>
</feature>
<dbReference type="EMBL" id="KZ678495">
    <property type="protein sequence ID" value="PSR81726.1"/>
    <property type="molecule type" value="Genomic_DNA"/>
</dbReference>
<dbReference type="STRING" id="2025994.A0A2T3A2J9"/>
<dbReference type="SUPFAM" id="SSF51161">
    <property type="entry name" value="Trimeric LpxA-like enzymes"/>
    <property type="match status" value="3"/>
</dbReference>
<dbReference type="InterPro" id="IPR045851">
    <property type="entry name" value="AMP-bd_C_sf"/>
</dbReference>
<organism evidence="6 7">
    <name type="scientific">Coniella lustricola</name>
    <dbReference type="NCBI Taxonomy" id="2025994"/>
    <lineage>
        <taxon>Eukaryota</taxon>
        <taxon>Fungi</taxon>
        <taxon>Dikarya</taxon>
        <taxon>Ascomycota</taxon>
        <taxon>Pezizomycotina</taxon>
        <taxon>Sordariomycetes</taxon>
        <taxon>Sordariomycetidae</taxon>
        <taxon>Diaporthales</taxon>
        <taxon>Schizoparmaceae</taxon>
        <taxon>Coniella</taxon>
    </lineage>
</organism>
<dbReference type="Proteomes" id="UP000241462">
    <property type="component" value="Unassembled WGS sequence"/>
</dbReference>
<evidence type="ECO:0000256" key="1">
    <source>
        <dbReference type="ARBA" id="ARBA00022450"/>
    </source>
</evidence>
<dbReference type="InterPro" id="IPR036736">
    <property type="entry name" value="ACP-like_sf"/>
</dbReference>
<dbReference type="PANTHER" id="PTHR43201">
    <property type="entry name" value="ACYL-COA SYNTHETASE"/>
    <property type="match status" value="1"/>
</dbReference>
<dbReference type="InterPro" id="IPR020806">
    <property type="entry name" value="PKS_PP-bd"/>
</dbReference>
<dbReference type="OrthoDB" id="3633556at2759"/>
<feature type="compositionally biased region" description="Basic and acidic residues" evidence="3">
    <location>
        <begin position="1672"/>
        <end position="1687"/>
    </location>
</feature>
<keyword evidence="7" id="KW-1185">Reference proteome</keyword>
<reference evidence="6 7" key="1">
    <citation type="journal article" date="2018" name="Mycol. Prog.">
        <title>Coniella lustricola, a new species from submerged detritus.</title>
        <authorList>
            <person name="Raudabaugh D.B."/>
            <person name="Iturriaga T."/>
            <person name="Carver A."/>
            <person name="Mondo S."/>
            <person name="Pangilinan J."/>
            <person name="Lipzen A."/>
            <person name="He G."/>
            <person name="Amirebrahimi M."/>
            <person name="Grigoriev I.V."/>
            <person name="Miller A.N."/>
        </authorList>
    </citation>
    <scope>NUCLEOTIDE SEQUENCE [LARGE SCALE GENOMIC DNA]</scope>
    <source>
        <strain evidence="6 7">B22-T-1</strain>
    </source>
</reference>
<dbReference type="Pfam" id="PF00501">
    <property type="entry name" value="AMP-binding"/>
    <property type="match status" value="1"/>
</dbReference>
<protein>
    <recommendedName>
        <fullName evidence="5">Carrier domain-containing protein</fullName>
    </recommendedName>
</protein>
<accession>A0A2T3A2J9</accession>
<name>A0A2T3A2J9_9PEZI</name>
<evidence type="ECO:0000256" key="2">
    <source>
        <dbReference type="ARBA" id="ARBA00022553"/>
    </source>
</evidence>
<evidence type="ECO:0000256" key="3">
    <source>
        <dbReference type="SAM" id="MobiDB-lite"/>
    </source>
</evidence>
<dbReference type="SUPFAM" id="SSF56801">
    <property type="entry name" value="Acetyl-CoA synthetase-like"/>
    <property type="match status" value="1"/>
</dbReference>
<feature type="transmembrane region" description="Helical" evidence="4">
    <location>
        <begin position="1410"/>
        <end position="1437"/>
    </location>
</feature>
<keyword evidence="1" id="KW-0596">Phosphopantetheine</keyword>
<gene>
    <name evidence="6" type="ORF">BD289DRAFT_32545</name>
</gene>
<evidence type="ECO:0000256" key="4">
    <source>
        <dbReference type="SAM" id="Phobius"/>
    </source>
</evidence>
<dbReference type="GO" id="GO:0031956">
    <property type="term" value="F:medium-chain fatty acid-CoA ligase activity"/>
    <property type="evidence" value="ECO:0007669"/>
    <property type="project" value="TreeGrafter"/>
</dbReference>
<dbReference type="GO" id="GO:0031177">
    <property type="term" value="F:phosphopantetheine binding"/>
    <property type="evidence" value="ECO:0007669"/>
    <property type="project" value="InterPro"/>
</dbReference>
<feature type="transmembrane region" description="Helical" evidence="4">
    <location>
        <begin position="1457"/>
        <end position="1483"/>
    </location>
</feature>
<keyword evidence="4" id="KW-1133">Transmembrane helix</keyword>
<dbReference type="Gene3D" id="1.10.1200.10">
    <property type="entry name" value="ACP-like"/>
    <property type="match status" value="1"/>
</dbReference>
<keyword evidence="4" id="KW-0812">Transmembrane</keyword>
<dbReference type="SMART" id="SM00823">
    <property type="entry name" value="PKS_PP"/>
    <property type="match status" value="1"/>
</dbReference>
<dbReference type="InterPro" id="IPR042099">
    <property type="entry name" value="ANL_N_sf"/>
</dbReference>
<evidence type="ECO:0000313" key="6">
    <source>
        <dbReference type="EMBL" id="PSR81726.1"/>
    </source>
</evidence>
<keyword evidence="4" id="KW-0472">Membrane</keyword>
<dbReference type="Gene3D" id="3.30.300.30">
    <property type="match status" value="1"/>
</dbReference>
<evidence type="ECO:0000313" key="7">
    <source>
        <dbReference type="Proteomes" id="UP000241462"/>
    </source>
</evidence>
<dbReference type="InterPro" id="IPR011004">
    <property type="entry name" value="Trimer_LpxA-like_sf"/>
</dbReference>
<dbReference type="InParanoid" id="A0A2T3A2J9"/>
<feature type="region of interest" description="Disordered" evidence="3">
    <location>
        <begin position="1661"/>
        <end position="1699"/>
    </location>
</feature>
<dbReference type="PANTHER" id="PTHR43201:SF10">
    <property type="entry name" value="CARRIER DOMAIN-CONTAINING PROTEIN"/>
    <property type="match status" value="1"/>
</dbReference>
<dbReference type="Pfam" id="PF00550">
    <property type="entry name" value="PP-binding"/>
    <property type="match status" value="1"/>
</dbReference>
<dbReference type="GO" id="GO:0006631">
    <property type="term" value="P:fatty acid metabolic process"/>
    <property type="evidence" value="ECO:0007669"/>
    <property type="project" value="TreeGrafter"/>
</dbReference>
<dbReference type="Gene3D" id="2.160.10.10">
    <property type="entry name" value="Hexapeptide repeat proteins"/>
    <property type="match status" value="2"/>
</dbReference>
<dbReference type="PROSITE" id="PS50075">
    <property type="entry name" value="CARRIER"/>
    <property type="match status" value="1"/>
</dbReference>
<dbReference type="InterPro" id="IPR009081">
    <property type="entry name" value="PP-bd_ACP"/>
</dbReference>
<dbReference type="Gene3D" id="3.40.50.12780">
    <property type="entry name" value="N-terminal domain of ligase-like"/>
    <property type="match status" value="1"/>
</dbReference>
<proteinExistence type="predicted"/>
<keyword evidence="2" id="KW-0597">Phosphoprotein</keyword>
<dbReference type="SUPFAM" id="SSF47336">
    <property type="entry name" value="ACP-like"/>
    <property type="match status" value="1"/>
</dbReference>
<evidence type="ECO:0000259" key="5">
    <source>
        <dbReference type="PROSITE" id="PS50075"/>
    </source>
</evidence>